<dbReference type="AlphaFoldDB" id="A0A6A5N6S4"/>
<dbReference type="EMBL" id="WOCE01000022">
    <property type="protein sequence ID" value="KAE9588164.1"/>
    <property type="molecule type" value="Genomic_DNA"/>
</dbReference>
<evidence type="ECO:0000256" key="1">
    <source>
        <dbReference type="ARBA" id="ARBA00004123"/>
    </source>
</evidence>
<feature type="compositionally biased region" description="Polar residues" evidence="3">
    <location>
        <begin position="16"/>
        <end position="40"/>
    </location>
</feature>
<dbReference type="GO" id="GO:0005634">
    <property type="term" value="C:nucleus"/>
    <property type="evidence" value="ECO:0007669"/>
    <property type="project" value="UniProtKB-SubCell"/>
</dbReference>
<feature type="region of interest" description="Disordered" evidence="3">
    <location>
        <begin position="1"/>
        <end position="61"/>
    </location>
</feature>
<keyword evidence="5" id="KW-1185">Reference proteome</keyword>
<dbReference type="Proteomes" id="UP000447434">
    <property type="component" value="Chromosome 22"/>
</dbReference>
<evidence type="ECO:0000313" key="4">
    <source>
        <dbReference type="EMBL" id="KAE9588164.1"/>
    </source>
</evidence>
<dbReference type="InterPro" id="IPR051992">
    <property type="entry name" value="OxStress_Response_Reg"/>
</dbReference>
<protein>
    <submittedName>
        <fullName evidence="4">Uncharacterized protein</fullName>
    </submittedName>
</protein>
<evidence type="ECO:0000256" key="2">
    <source>
        <dbReference type="ARBA" id="ARBA00023242"/>
    </source>
</evidence>
<dbReference type="GO" id="GO:0006950">
    <property type="term" value="P:response to stress"/>
    <property type="evidence" value="ECO:0007669"/>
    <property type="project" value="UniProtKB-ARBA"/>
</dbReference>
<feature type="compositionally biased region" description="Low complexity" evidence="3">
    <location>
        <begin position="47"/>
        <end position="57"/>
    </location>
</feature>
<sequence>MDKKAQHLFQEDGEGSNDSISIGSFSQDSMNSMCSFSSEFTDQEETSSVSTSPSSHSNGPLYELSELMNHLPIKRGLSMFYQGKAQSFTSLARVESVEDLPKKCISHKERMKSCKSYGGGLNNSHIISLTPKAKISKKASRGSNFVSVVSKRGNFIGGSRLSIALNKNF</sequence>
<reference evidence="5" key="1">
    <citation type="journal article" date="2020" name="Nat. Commun.">
        <title>Genome sequence of the cluster root forming white lupin.</title>
        <authorList>
            <person name="Hufnagel B."/>
            <person name="Marques A."/>
            <person name="Soriano A."/>
            <person name="Marques L."/>
            <person name="Divol F."/>
            <person name="Doumas P."/>
            <person name="Sallet E."/>
            <person name="Mancinotti D."/>
            <person name="Carrere S."/>
            <person name="Marande W."/>
            <person name="Arribat S."/>
            <person name="Keller J."/>
            <person name="Huneau C."/>
            <person name="Blein T."/>
            <person name="Aime D."/>
            <person name="Laguerre M."/>
            <person name="Taylor J."/>
            <person name="Schubert V."/>
            <person name="Nelson M."/>
            <person name="Geu-Flores F."/>
            <person name="Crespi M."/>
            <person name="Gallardo-Guerrero K."/>
            <person name="Delaux P.-M."/>
            <person name="Salse J."/>
            <person name="Berges H."/>
            <person name="Guyot R."/>
            <person name="Gouzy J."/>
            <person name="Peret B."/>
        </authorList>
    </citation>
    <scope>NUCLEOTIDE SEQUENCE [LARGE SCALE GENOMIC DNA]</scope>
    <source>
        <strain evidence="5">cv. Amiga</strain>
    </source>
</reference>
<dbReference type="OrthoDB" id="694201at2759"/>
<comment type="subcellular location">
    <subcellularLocation>
        <location evidence="1">Nucleus</location>
    </subcellularLocation>
</comment>
<dbReference type="PANTHER" id="PTHR33172">
    <property type="entry name" value="OS08G0516900 PROTEIN"/>
    <property type="match status" value="1"/>
</dbReference>
<organism evidence="4 5">
    <name type="scientific">Lupinus albus</name>
    <name type="common">White lupine</name>
    <name type="synonym">Lupinus termis</name>
    <dbReference type="NCBI Taxonomy" id="3870"/>
    <lineage>
        <taxon>Eukaryota</taxon>
        <taxon>Viridiplantae</taxon>
        <taxon>Streptophyta</taxon>
        <taxon>Embryophyta</taxon>
        <taxon>Tracheophyta</taxon>
        <taxon>Spermatophyta</taxon>
        <taxon>Magnoliopsida</taxon>
        <taxon>eudicotyledons</taxon>
        <taxon>Gunneridae</taxon>
        <taxon>Pentapetalae</taxon>
        <taxon>rosids</taxon>
        <taxon>fabids</taxon>
        <taxon>Fabales</taxon>
        <taxon>Fabaceae</taxon>
        <taxon>Papilionoideae</taxon>
        <taxon>50 kb inversion clade</taxon>
        <taxon>genistoids sensu lato</taxon>
        <taxon>core genistoids</taxon>
        <taxon>Genisteae</taxon>
        <taxon>Lupinus</taxon>
    </lineage>
</organism>
<evidence type="ECO:0000313" key="5">
    <source>
        <dbReference type="Proteomes" id="UP000447434"/>
    </source>
</evidence>
<evidence type="ECO:0000256" key="3">
    <source>
        <dbReference type="SAM" id="MobiDB-lite"/>
    </source>
</evidence>
<proteinExistence type="predicted"/>
<comment type="caution">
    <text evidence="4">The sequence shown here is derived from an EMBL/GenBank/DDBJ whole genome shotgun (WGS) entry which is preliminary data.</text>
</comment>
<name>A0A6A5N6S4_LUPAL</name>
<gene>
    <name evidence="4" type="ORF">Lalb_Chr22g0352501</name>
</gene>
<dbReference type="PANTHER" id="PTHR33172:SF103">
    <property type="entry name" value="PROTEIN OXIDATIVE STRESS 3"/>
    <property type="match status" value="1"/>
</dbReference>
<keyword evidence="2" id="KW-0539">Nucleus</keyword>
<accession>A0A6A5N6S4</accession>